<dbReference type="GO" id="GO:0016887">
    <property type="term" value="F:ATP hydrolysis activity"/>
    <property type="evidence" value="ECO:0007669"/>
    <property type="project" value="TreeGrafter"/>
</dbReference>
<dbReference type="STRING" id="709991.Odosp_0866"/>
<dbReference type="PANTHER" id="PTHR43392:SF2">
    <property type="entry name" value="AAA-TYPE ATPASE FAMILY PROTEIN _ ANKYRIN REPEAT FAMILY PROTEIN"/>
    <property type="match status" value="1"/>
</dbReference>
<evidence type="ECO:0000256" key="1">
    <source>
        <dbReference type="ARBA" id="ARBA00022741"/>
    </source>
</evidence>
<proteinExistence type="predicted"/>
<organism evidence="4 5">
    <name type="scientific">Odoribacter splanchnicus (strain ATCC 29572 / DSM 20712 / CIP 104287 / JCM 15291 / NCTC 10825 / 1651/6)</name>
    <name type="common">Bacteroides splanchnicus</name>
    <dbReference type="NCBI Taxonomy" id="709991"/>
    <lineage>
        <taxon>Bacteria</taxon>
        <taxon>Pseudomonadati</taxon>
        <taxon>Bacteroidota</taxon>
        <taxon>Bacteroidia</taxon>
        <taxon>Bacteroidales</taxon>
        <taxon>Odoribacteraceae</taxon>
        <taxon>Odoribacter</taxon>
    </lineage>
</organism>
<feature type="domain" description="AAA+ ATPase" evidence="3">
    <location>
        <begin position="357"/>
        <end position="476"/>
    </location>
</feature>
<dbReference type="HOGENOM" id="CLU_276200_0_0_10"/>
<evidence type="ECO:0000313" key="5">
    <source>
        <dbReference type="Proteomes" id="UP000006657"/>
    </source>
</evidence>
<evidence type="ECO:0000259" key="3">
    <source>
        <dbReference type="SMART" id="SM00382"/>
    </source>
</evidence>
<dbReference type="Gene3D" id="3.40.50.300">
    <property type="entry name" value="P-loop containing nucleotide triphosphate hydrolases"/>
    <property type="match status" value="3"/>
</dbReference>
<dbReference type="InterPro" id="IPR003593">
    <property type="entry name" value="AAA+_ATPase"/>
</dbReference>
<dbReference type="Gene3D" id="1.10.8.60">
    <property type="match status" value="3"/>
</dbReference>
<dbReference type="eggNOG" id="COG0464">
    <property type="taxonomic scope" value="Bacteria"/>
</dbReference>
<evidence type="ECO:0000313" key="4">
    <source>
        <dbReference type="EMBL" id="ADY31939.1"/>
    </source>
</evidence>
<sequence>MTIGKLSGQCDFGQKGQSYCNQRGQSCVAKRVKVAWLFQGEKDYRSVFGVQEIECLYVDTEVLNKQFEGEPWEGKMTVRLFRLENGKGQCLSVKESGIKVERQDALPVYEEWIDRADLPEQAWKQGIYRILADIDGVAGQSEDLYIVPGEGKPEKYFRILHAGLDRFCEETESEAQKRPHSFRMFDATRLKNIRFFLMAQNLLGGEWVYEFVIRVVDRRGSIKAMQIVKSAQYIKDQAGNSILCFAVDLGSQEDFVTPGEYTVMVSCFGQTVLKMGYGIGHKDIPYDFEQEILADGGEVTVKQNLNPVYTAKDKDEILDRLYRLVGLRKVKEEITRIIEYVEFIRLRRENGFSDTFPQLHLIFTGYPGTGKNTVAEMVGELYQKLGLLSHGRVNHYSRRDLVREGTAAEEQLVRQALKNSIGGILFVDQAGDLFHPEDPNDRGVIALGILYGILTREKPEVLVILSDIDEEMTVLLEAFPDLQKLFPRRLCFENYSPEELMEIARIKLEKLQFRFTPGAEEKFYKQLKIACRANEVDFTNGRYIDEQLEQASARMSARLMANRCGEYKKEDLMLITEEDIVTLPEGDPGKALEKLKAMIGLRALKQSIVQHLSYVYFIRERQKHGFDDTLPPLNMIFSGNPGTGKMTVAKMMGEIYHSVGILLRPNVTVQDGRQLTGDGGLTPQQGAEVLMNGAAGGILYIDHADVLPRSEWGLALFEALLSNLSTEECGDTIVVLGGYPERVDKMLEMNPALKNYFPYVFSFNDYTPEELMQIAENKLKEKAYVFHPKAREVFGELIRKAYENRDKNFGNALFVEKVVAAAIRHMSERTMKIRQERELTRQEMTTIRKDDIPVDSFELPKLERDVFDEEEIGRALEELDKMVGQTGIKKQIRDFVELARHYSHEGVKLSSRMSLQWCLTGNSAMGKGTVARIIARLYKAMGIVDKGQVFDFKVERMIGLMEDEAQRSIGEALVKSSGGILLFDEDSPKLNEAVGFRERVRALLMNQMAEHPGSYIIIYAEPRNRVSGINGDAEHMSDLVNVLVFEDYTKEELMIILKRRLEKERMKMTATARQYMTVFIGSLVATEERSHASSRLMRIVADLIVRNCLQRMAKSNRTSTVKEVISVQKQDVAMFTEAFVAGVMNERKRIGFI</sequence>
<reference evidence="4 5" key="1">
    <citation type="journal article" date="2011" name="Stand. Genomic Sci.">
        <title>Complete genome sequence of Odoribacter splanchnicus type strain (1651/6).</title>
        <authorList>
            <consortium name="US DOE Joint Genome Institute (JGI-PGF)"/>
            <person name="Goker M."/>
            <person name="Gronow S."/>
            <person name="Zeytun A."/>
            <person name="Nolan M."/>
            <person name="Lucas S."/>
            <person name="Lapidus A."/>
            <person name="Hammon N."/>
            <person name="Deshpande S."/>
            <person name="Cheng J.F."/>
            <person name="Pitluck S."/>
            <person name="Liolios K."/>
            <person name="Pagani I."/>
            <person name="Ivanova N."/>
            <person name="Mavromatis K."/>
            <person name="Ovchinikova G."/>
            <person name="Pati A."/>
            <person name="Tapia R."/>
            <person name="Han C."/>
            <person name="Goodwin L."/>
            <person name="Chen A."/>
            <person name="Palaniappan K."/>
            <person name="Land M."/>
            <person name="Hauser L."/>
            <person name="Jeffries C.D."/>
            <person name="Brambilla E.M."/>
            <person name="Rohde M."/>
            <person name="Detter J.C."/>
            <person name="Woyke T."/>
            <person name="Bristow J."/>
            <person name="Markowitz V."/>
            <person name="Hugenholtz P."/>
            <person name="Eisen J.A."/>
            <person name="Kyrpides N.C."/>
            <person name="Klenk H.P."/>
        </authorList>
    </citation>
    <scope>NUCLEOTIDE SEQUENCE [LARGE SCALE GENOMIC DNA]</scope>
    <source>
        <strain evidence="5">ATCC 29572 / DSM 20712 / JCM 15291 / NCTC 10825 / 1651/6</strain>
    </source>
</reference>
<dbReference type="KEGG" id="osp:Odosp_0866"/>
<name>F9Z8M3_ODOSD</name>
<keyword evidence="2" id="KW-0067">ATP-binding</keyword>
<accession>F9Z8M3</accession>
<dbReference type="SUPFAM" id="SSF52540">
    <property type="entry name" value="P-loop containing nucleoside triphosphate hydrolases"/>
    <property type="match status" value="3"/>
</dbReference>
<gene>
    <name evidence="4" type="ordered locus">Odosp_0866</name>
</gene>
<dbReference type="InterPro" id="IPR000641">
    <property type="entry name" value="CbxX/CfxQ"/>
</dbReference>
<dbReference type="AlphaFoldDB" id="F9Z8M3"/>
<protein>
    <submittedName>
        <fullName evidence="4">AAA ATPase</fullName>
    </submittedName>
</protein>
<evidence type="ECO:0000256" key="2">
    <source>
        <dbReference type="ARBA" id="ARBA00022840"/>
    </source>
</evidence>
<keyword evidence="5" id="KW-1185">Reference proteome</keyword>
<dbReference type="InterPro" id="IPR041627">
    <property type="entry name" value="AAA_lid_6"/>
</dbReference>
<dbReference type="SMART" id="SM00382">
    <property type="entry name" value="AAA"/>
    <property type="match status" value="2"/>
</dbReference>
<dbReference type="Proteomes" id="UP000006657">
    <property type="component" value="Chromosome"/>
</dbReference>
<feature type="domain" description="AAA+ ATPase" evidence="3">
    <location>
        <begin position="631"/>
        <end position="741"/>
    </location>
</feature>
<dbReference type="EMBL" id="CP002544">
    <property type="protein sequence ID" value="ADY31939.1"/>
    <property type="molecule type" value="Genomic_DNA"/>
</dbReference>
<dbReference type="InterPro" id="IPR027417">
    <property type="entry name" value="P-loop_NTPase"/>
</dbReference>
<dbReference type="PANTHER" id="PTHR43392">
    <property type="entry name" value="AAA-TYPE ATPASE FAMILY PROTEIN / ANKYRIN REPEAT FAMILY PROTEIN"/>
    <property type="match status" value="1"/>
</dbReference>
<dbReference type="GO" id="GO:0005524">
    <property type="term" value="F:ATP binding"/>
    <property type="evidence" value="ECO:0007669"/>
    <property type="project" value="UniProtKB-KW"/>
</dbReference>
<dbReference type="InterPro" id="IPR050773">
    <property type="entry name" value="CbxX/CfxQ_RuBisCO_ESX"/>
</dbReference>
<dbReference type="PRINTS" id="PR00819">
    <property type="entry name" value="CBXCFQXSUPER"/>
</dbReference>
<dbReference type="PaxDb" id="709991-Odosp_0866"/>
<dbReference type="Pfam" id="PF17866">
    <property type="entry name" value="AAA_lid_6"/>
    <property type="match status" value="2"/>
</dbReference>
<keyword evidence="1" id="KW-0547">Nucleotide-binding</keyword>